<dbReference type="Pfam" id="PF12913">
    <property type="entry name" value="SH3_6"/>
    <property type="match status" value="1"/>
</dbReference>
<keyword evidence="2" id="KW-0645">Protease</keyword>
<evidence type="ECO:0000259" key="7">
    <source>
        <dbReference type="Pfam" id="PF12913"/>
    </source>
</evidence>
<keyword evidence="10" id="KW-1185">Reference proteome</keyword>
<feature type="domain" description="NLPC/P60 N-terminal" evidence="6">
    <location>
        <begin position="42"/>
        <end position="144"/>
    </location>
</feature>
<evidence type="ECO:0000256" key="4">
    <source>
        <dbReference type="ARBA" id="ARBA00022807"/>
    </source>
</evidence>
<dbReference type="Pfam" id="PF12912">
    <property type="entry name" value="N_NLPC_P60"/>
    <property type="match status" value="1"/>
</dbReference>
<reference evidence="9 10" key="1">
    <citation type="submission" date="2020-05" db="EMBL/GenBank/DDBJ databases">
        <title>Sulfurimonas marisnigri, sp. nov., and Sulfurimonas baltica, sp. nov., manganese oxide reducing chemolithoautotrophs of the class Epsilonproteobacteria isolated from the pelagic redoxclines of the Black and Baltic Seas and emended description of the genus Sulfurimonas.</title>
        <authorList>
            <person name="Henkel J.V."/>
            <person name="Laudan C."/>
            <person name="Werner J."/>
            <person name="Neu T."/>
            <person name="Plewe S."/>
            <person name="Sproer C."/>
            <person name="Bunk B."/>
            <person name="Schulz-Vogt H.N."/>
        </authorList>
    </citation>
    <scope>NUCLEOTIDE SEQUENCE [LARGE SCALE GENOMIC DNA]</scope>
    <source>
        <strain evidence="9 10">SoZ1</strain>
    </source>
</reference>
<dbReference type="PROSITE" id="PS51257">
    <property type="entry name" value="PROKAR_LIPOPROTEIN"/>
    <property type="match status" value="1"/>
</dbReference>
<sequence length="467" mass="53834">MKYIYIVLSVIIFVGCSNKEISAVAKVIKPKKILVKIDDNLSCEEIADITPKKLIDVADLVNIPQDVTKYLQNISQNVPFYEIQKKYEEYYFSMWNINTPKEDLNSIKWPFASYCAGTSYGENFQPLEQKFFDEMLESSNFTSFATVNLNAMTLRETNIRAFPTIKPLLKDPAKAGEGFPFDYLQNSTIHASKPVFISHYSRDREWVYIFASFASGWVKTSEIVILDKKYSDIWQKAQQVQIVKEDVPIYSLNGRFLFKSKIGMMFALVDQDNETYTILTISSYKDSEPLYIKSKISKDIAHKDVMNLNKKNLHNIINEVSKTNYGWGGMYEQRDCSSMLRDMFAPFGIWLPRNSYQQSKIGKVIAFNGMSDDEKINLIKEKGIAFETLLYKKGHIVLYVGTYNDEVIVFHNTWGIKTKKDNIEGRVIIGKPIFSTLKLGKNQENYDEEAEILKNLKTMNILTQDAF</sequence>
<feature type="domain" description="SH3b1" evidence="7">
    <location>
        <begin position="167"/>
        <end position="219"/>
    </location>
</feature>
<keyword evidence="4" id="KW-0788">Thiol protease</keyword>
<evidence type="ECO:0000256" key="1">
    <source>
        <dbReference type="ARBA" id="ARBA00007074"/>
    </source>
</evidence>
<dbReference type="Pfam" id="PF00877">
    <property type="entry name" value="NLPC_P60"/>
    <property type="match status" value="1"/>
</dbReference>
<dbReference type="InterPro" id="IPR038765">
    <property type="entry name" value="Papain-like_cys_pep_sf"/>
</dbReference>
<dbReference type="GO" id="GO:0008234">
    <property type="term" value="F:cysteine-type peptidase activity"/>
    <property type="evidence" value="ECO:0007669"/>
    <property type="project" value="UniProtKB-KW"/>
</dbReference>
<evidence type="ECO:0000313" key="10">
    <source>
        <dbReference type="Proteomes" id="UP000593836"/>
    </source>
</evidence>
<keyword evidence="3" id="KW-0378">Hydrolase</keyword>
<organism evidence="9 10">
    <name type="scientific">Candidatus Sulfurimonas marisnigri</name>
    <dbReference type="NCBI Taxonomy" id="2740405"/>
    <lineage>
        <taxon>Bacteria</taxon>
        <taxon>Pseudomonadati</taxon>
        <taxon>Campylobacterota</taxon>
        <taxon>Epsilonproteobacteria</taxon>
        <taxon>Campylobacterales</taxon>
        <taxon>Sulfurimonadaceae</taxon>
        <taxon>Sulfurimonas</taxon>
    </lineage>
</organism>
<feature type="domain" description="SH3b2-type SH3" evidence="8">
    <location>
        <begin position="228"/>
        <end position="272"/>
    </location>
</feature>
<dbReference type="GO" id="GO:0006508">
    <property type="term" value="P:proteolysis"/>
    <property type="evidence" value="ECO:0007669"/>
    <property type="project" value="UniProtKB-KW"/>
</dbReference>
<name>A0A7S7LY35_9BACT</name>
<dbReference type="InterPro" id="IPR026864">
    <property type="entry name" value="SH3b2-type_SH3"/>
</dbReference>
<evidence type="ECO:0000313" key="9">
    <source>
        <dbReference type="EMBL" id="QOY53545.1"/>
    </source>
</evidence>
<dbReference type="EMBL" id="CP054493">
    <property type="protein sequence ID" value="QOY53545.1"/>
    <property type="molecule type" value="Genomic_DNA"/>
</dbReference>
<dbReference type="SUPFAM" id="SSF54001">
    <property type="entry name" value="Cysteine proteinases"/>
    <property type="match status" value="1"/>
</dbReference>
<accession>A0A7S7LY35</accession>
<evidence type="ECO:0000259" key="6">
    <source>
        <dbReference type="Pfam" id="PF12912"/>
    </source>
</evidence>
<dbReference type="InterPro" id="IPR025606">
    <property type="entry name" value="NLPC/P60_N_dom"/>
</dbReference>
<dbReference type="Proteomes" id="UP000593836">
    <property type="component" value="Chromosome"/>
</dbReference>
<feature type="domain" description="NlpC/P60" evidence="5">
    <location>
        <begin position="323"/>
        <end position="401"/>
    </location>
</feature>
<dbReference type="Gene3D" id="3.90.1720.10">
    <property type="entry name" value="endopeptidase domain like (from Nostoc punctiforme)"/>
    <property type="match status" value="1"/>
</dbReference>
<dbReference type="PIRSF" id="PIRSF019015">
    <property type="entry name" value="P60_peptidase_YkfC"/>
    <property type="match status" value="1"/>
</dbReference>
<comment type="similarity">
    <text evidence="1">Belongs to the peptidase C40 family.</text>
</comment>
<evidence type="ECO:0000259" key="5">
    <source>
        <dbReference type="Pfam" id="PF00877"/>
    </source>
</evidence>
<dbReference type="InterPro" id="IPR000064">
    <property type="entry name" value="NLP_P60_dom"/>
</dbReference>
<dbReference type="RefSeq" id="WP_194365380.1">
    <property type="nucleotide sequence ID" value="NZ_CP054493.1"/>
</dbReference>
<evidence type="ECO:0000256" key="2">
    <source>
        <dbReference type="ARBA" id="ARBA00022670"/>
    </source>
</evidence>
<dbReference type="AlphaFoldDB" id="A0A7S7LY35"/>
<gene>
    <name evidence="9" type="ORF">HUE87_06350</name>
</gene>
<proteinExistence type="inferred from homology"/>
<dbReference type="InterPro" id="IPR027017">
    <property type="entry name" value="P60_peptidase_YkfC"/>
</dbReference>
<dbReference type="InterPro" id="IPR039439">
    <property type="entry name" value="SH3b1_dom"/>
</dbReference>
<protein>
    <submittedName>
        <fullName evidence="9">SH3 domain-containing protein</fullName>
    </submittedName>
</protein>
<evidence type="ECO:0000259" key="8">
    <source>
        <dbReference type="Pfam" id="PF12914"/>
    </source>
</evidence>
<evidence type="ECO:0000256" key="3">
    <source>
        <dbReference type="ARBA" id="ARBA00022801"/>
    </source>
</evidence>
<dbReference type="Pfam" id="PF12914">
    <property type="entry name" value="SH3_7"/>
    <property type="match status" value="1"/>
</dbReference>
<dbReference type="KEGG" id="smas:HUE87_06350"/>